<reference evidence="1 2" key="1">
    <citation type="submission" date="2019-02" db="EMBL/GenBank/DDBJ databases">
        <title>Deep-cultivation of Planctomycetes and their phenomic and genomic characterization uncovers novel biology.</title>
        <authorList>
            <person name="Wiegand S."/>
            <person name="Jogler M."/>
            <person name="Boedeker C."/>
            <person name="Pinto D."/>
            <person name="Vollmers J."/>
            <person name="Rivas-Marin E."/>
            <person name="Kohn T."/>
            <person name="Peeters S.H."/>
            <person name="Heuer A."/>
            <person name="Rast P."/>
            <person name="Oberbeckmann S."/>
            <person name="Bunk B."/>
            <person name="Jeske O."/>
            <person name="Meyerdierks A."/>
            <person name="Storesund J.E."/>
            <person name="Kallscheuer N."/>
            <person name="Luecker S."/>
            <person name="Lage O.M."/>
            <person name="Pohl T."/>
            <person name="Merkel B.J."/>
            <person name="Hornburger P."/>
            <person name="Mueller R.-W."/>
            <person name="Bruemmer F."/>
            <person name="Labrenz M."/>
            <person name="Spormann A.M."/>
            <person name="Op den Camp H."/>
            <person name="Overmann J."/>
            <person name="Amann R."/>
            <person name="Jetten M.S.M."/>
            <person name="Mascher T."/>
            <person name="Medema M.H."/>
            <person name="Devos D.P."/>
            <person name="Kaster A.-K."/>
            <person name="Ovreas L."/>
            <person name="Rohde M."/>
            <person name="Galperin M.Y."/>
            <person name="Jogler C."/>
        </authorList>
    </citation>
    <scope>NUCLEOTIDE SEQUENCE [LARGE SCALE GENOMIC DNA]</scope>
    <source>
        <strain evidence="1 2">K22_7</strain>
    </source>
</reference>
<accession>A0A517NKE3</accession>
<evidence type="ECO:0000313" key="1">
    <source>
        <dbReference type="EMBL" id="QDT07614.1"/>
    </source>
</evidence>
<dbReference type="KEGG" id="rlc:K227x_60420"/>
<dbReference type="AlphaFoldDB" id="A0A517NKE3"/>
<organism evidence="1 2">
    <name type="scientific">Rubripirellula lacrimiformis</name>
    <dbReference type="NCBI Taxonomy" id="1930273"/>
    <lineage>
        <taxon>Bacteria</taxon>
        <taxon>Pseudomonadati</taxon>
        <taxon>Planctomycetota</taxon>
        <taxon>Planctomycetia</taxon>
        <taxon>Pirellulales</taxon>
        <taxon>Pirellulaceae</taxon>
        <taxon>Rubripirellula</taxon>
    </lineage>
</organism>
<dbReference type="Proteomes" id="UP000318538">
    <property type="component" value="Chromosome"/>
</dbReference>
<sequence length="574" mass="61033">MGLWNQLVRPFTMARSTTAMVAGWVACVAITMSPAIAQERLQSGSAPAAAANATEPVLVVTLGSINKLMQDINYLTSAVGQPQAGGMFTMLAGTFTQGIDMDMPIGVLVPLVDGAPQPIAVIPTTDVKSILKRLEAQTGPADELDDGTLVIAVGVNTVYIRQLGNWAAMAPSKALLDLAPADPTTLFNGLGNDYDIAFRLQMQQVPAATRGMLIAQIRQGFEQAMEKQDSADAEATREIADGTMKQLEQFINDTDSLMFGLNIDQPNRNVSINTSFTAVAGTPLADIYGGSKPIPSQFASVIRDDAAAYYHAASSISPEAVKQTRTTLKSTISSLGGALENEDKLNDQQRADIRAMVDRVADLAIASIEEGRADVGALLLADQNDFRFVFGSFVADGNEVAQIVKDLAAKVENETDAPRFKFDQSTYKGVTMHMIEADIPAKEDEARRAFGDTLQVHIGTGAKAVYMAVGRNSDSLLKELIDNSTLDQGADRPIGQLKITLLPILKYADSIESNDTITAMINALLAAPDQGQLTAIQDSVPNGQSSVIHVGEGLLKAISAAVMQSRQGNGGNQF</sequence>
<evidence type="ECO:0000313" key="2">
    <source>
        <dbReference type="Proteomes" id="UP000318538"/>
    </source>
</evidence>
<protein>
    <submittedName>
        <fullName evidence="1">Uncharacterized protein</fullName>
    </submittedName>
</protein>
<name>A0A517NKE3_9BACT</name>
<gene>
    <name evidence="1" type="ORF">K227x_60420</name>
</gene>
<keyword evidence="2" id="KW-1185">Reference proteome</keyword>
<dbReference type="EMBL" id="CP036525">
    <property type="protein sequence ID" value="QDT07614.1"/>
    <property type="molecule type" value="Genomic_DNA"/>
</dbReference>
<proteinExistence type="predicted"/>